<feature type="region of interest" description="Disordered" evidence="10">
    <location>
        <begin position="83"/>
        <end position="106"/>
    </location>
</feature>
<evidence type="ECO:0000256" key="8">
    <source>
        <dbReference type="ARBA" id="ARBA00023065"/>
    </source>
</evidence>
<dbReference type="PANTHER" id="PTHR32361">
    <property type="entry name" value="FERRIC/CUPRIC REDUCTASE TRANSMEMBRANE COMPONENT"/>
    <property type="match status" value="1"/>
</dbReference>
<keyword evidence="4 11" id="KW-0812">Transmembrane</keyword>
<comment type="similarity">
    <text evidence="2">Belongs to the ferric reductase (FRE) family.</text>
</comment>
<keyword evidence="14" id="KW-1185">Reference proteome</keyword>
<feature type="region of interest" description="Disordered" evidence="10">
    <location>
        <begin position="416"/>
        <end position="447"/>
    </location>
</feature>
<evidence type="ECO:0000313" key="13">
    <source>
        <dbReference type="EMBL" id="KAK4081500.1"/>
    </source>
</evidence>
<evidence type="ECO:0000256" key="3">
    <source>
        <dbReference type="ARBA" id="ARBA00022448"/>
    </source>
</evidence>
<dbReference type="InterPro" id="IPR013112">
    <property type="entry name" value="FAD-bd_8"/>
</dbReference>
<dbReference type="Pfam" id="PF08030">
    <property type="entry name" value="NAD_binding_6"/>
    <property type="match status" value="1"/>
</dbReference>
<feature type="region of interest" description="Disordered" evidence="10">
    <location>
        <begin position="194"/>
        <end position="218"/>
    </location>
</feature>
<proteinExistence type="inferred from homology"/>
<keyword evidence="5" id="KW-0249">Electron transport</keyword>
<feature type="transmembrane region" description="Helical" evidence="11">
    <location>
        <begin position="834"/>
        <end position="852"/>
    </location>
</feature>
<dbReference type="PANTHER" id="PTHR32361:SF12">
    <property type="entry name" value="PUTATIVE (AFU_ORTHOLOGUE AFUA_1G14340)-RELATED"/>
    <property type="match status" value="1"/>
</dbReference>
<evidence type="ECO:0000256" key="5">
    <source>
        <dbReference type="ARBA" id="ARBA00022982"/>
    </source>
</evidence>
<keyword evidence="6 11" id="KW-1133">Transmembrane helix</keyword>
<dbReference type="Pfam" id="PF01794">
    <property type="entry name" value="Ferric_reduct"/>
    <property type="match status" value="1"/>
</dbReference>
<dbReference type="InterPro" id="IPR051410">
    <property type="entry name" value="Ferric/Cupric_Reductase"/>
</dbReference>
<evidence type="ECO:0000256" key="2">
    <source>
        <dbReference type="ARBA" id="ARBA00006278"/>
    </source>
</evidence>
<dbReference type="InterPro" id="IPR039261">
    <property type="entry name" value="FNR_nucleotide-bd"/>
</dbReference>
<feature type="transmembrane region" description="Helical" evidence="11">
    <location>
        <begin position="695"/>
        <end position="716"/>
    </location>
</feature>
<evidence type="ECO:0000256" key="7">
    <source>
        <dbReference type="ARBA" id="ARBA00023002"/>
    </source>
</evidence>
<evidence type="ECO:0000256" key="1">
    <source>
        <dbReference type="ARBA" id="ARBA00004141"/>
    </source>
</evidence>
<sequence>MKDAVEPTAQVMESLAEFARDKEPGRCELLGCAFCNIFSGNAAGGWWVVGDAEAGTAACDGTVGGARVVEFAAAAEGRRGICPIGRAGPDGPSPPQPPAGRPSQHGQWMQWISVRRCAPDREPQWRVSGAAGADHSGRAAATRSAGVTLALPTLRPVACTDGELVSRLVHLPLSACLGRNDIGQPLHRGRVFASDDIGPAAAGGRRKSTSPAGRHELDEGWARETLRASDVAEAARPCSAASSSSHDAGLTGIGWTNVSWLAWLAWVVAMRILAAHLLRHPASQSVRVVGESTRPANIGPNTGGRVDGQGMFWSLHIWQRSAPFSPGLAASASASVSASLRGESTDGPVDGQRRPLAAAILHRFPASAFQTFARTALVRRTNGPVPVNYRAQQSFCPVDPAVQSVLVQRCTPPASAIHRSGTSVREVRPPARAPGRHPPHPTHLTRQGATTHPYLAHCPSPPLQGVRGAAHLPAEAGIILSFPPTGHPVDLSLLHLSSPPRPADWRPVDQAPSPGSFNTAVFSLSPHFNTTSLARLLPLPRRVRTTSLHWRGIAKARYTVNTMDPTRTLEVRAGGGSDKEVQPSSTIAPYHTALNGVNQPMNMLFKDVLWWSLGIVALVVLSIRILEILWAKLRQVSAMSVPREKQNYWKTSQWNWMPGMKKHLIYAPLLRKRHNRELRLSSALNVGTLPSRLHFVLLFFYLGSNIVYMFFLNWAVENKYKFCAELRGRSGTLAIVNMVPLIIMAGRNNPLIPLLKISFDTYNLLHRWMGRIVVAEVVIHTVAWAIPAVADKGWKAFGAVLKSWFIGSGFWGGAAMVLILILSLSPLRHAFYETFLNVHIILAIVAFGGTWIHCAAATPALPQLPWIVAIVALWIADRVARALRLVINNWSNRGFTDALCEALPGDVTRVTVYLPRYVRIKPGTHAYLRFSGILAWESHPFSVAWVDHYATNALPQAEKEPLTGLDKSNAGTAVSFIIGAQTGMTRKLFERACQSNKGIRLRAALEGPYAGHHNLDSYGHVVLFAGSTGITHQISHIRDLLEGYNDNRVATRRLTLVWIIRSYESLEWVRPFMDAVLRIPNRKDILRIQVFVTRPENPRDIVSASSTVKMFPGRPNVPLLLAKEVQDQIGAMVVTVCGPGGLADDVRGAVRRLQGDTVIDFIEESFTW</sequence>
<dbReference type="SFLD" id="SFLDG01168">
    <property type="entry name" value="Ferric_reductase_subgroup_(FRE"/>
    <property type="match status" value="1"/>
</dbReference>
<dbReference type="InterPro" id="IPR013121">
    <property type="entry name" value="Fe_red_NAD-bd_6"/>
</dbReference>
<keyword evidence="8" id="KW-0406">Ion transport</keyword>
<gene>
    <name evidence="13" type="ORF">Purlil1_11590</name>
</gene>
<feature type="domain" description="FAD-binding FR-type" evidence="12">
    <location>
        <begin position="872"/>
        <end position="1015"/>
    </location>
</feature>
<dbReference type="SFLD" id="SFLDS00052">
    <property type="entry name" value="Ferric_Reductase_Domain"/>
    <property type="match status" value="1"/>
</dbReference>
<feature type="transmembrane region" description="Helical" evidence="11">
    <location>
        <begin position="768"/>
        <end position="789"/>
    </location>
</feature>
<dbReference type="SUPFAM" id="SSF52343">
    <property type="entry name" value="Ferredoxin reductase-like, C-terminal NADP-linked domain"/>
    <property type="match status" value="1"/>
</dbReference>
<dbReference type="PROSITE" id="PS51384">
    <property type="entry name" value="FAD_FR"/>
    <property type="match status" value="1"/>
</dbReference>
<dbReference type="EMBL" id="JAWRVI010000072">
    <property type="protein sequence ID" value="KAK4081500.1"/>
    <property type="molecule type" value="Genomic_DNA"/>
</dbReference>
<organism evidence="13 14">
    <name type="scientific">Purpureocillium lilacinum</name>
    <name type="common">Paecilomyces lilacinus</name>
    <dbReference type="NCBI Taxonomy" id="33203"/>
    <lineage>
        <taxon>Eukaryota</taxon>
        <taxon>Fungi</taxon>
        <taxon>Dikarya</taxon>
        <taxon>Ascomycota</taxon>
        <taxon>Pezizomycotina</taxon>
        <taxon>Sordariomycetes</taxon>
        <taxon>Hypocreomycetidae</taxon>
        <taxon>Hypocreales</taxon>
        <taxon>Ophiocordycipitaceae</taxon>
        <taxon>Purpureocillium</taxon>
    </lineage>
</organism>
<comment type="caution">
    <text evidence="13">The sequence shown here is derived from an EMBL/GenBank/DDBJ whole genome shotgun (WGS) entry which is preliminary data.</text>
</comment>
<keyword evidence="7" id="KW-0560">Oxidoreductase</keyword>
<feature type="transmembrane region" description="Helical" evidence="11">
    <location>
        <begin position="728"/>
        <end position="747"/>
    </location>
</feature>
<dbReference type="Proteomes" id="UP001287286">
    <property type="component" value="Unassembled WGS sequence"/>
</dbReference>
<dbReference type="InterPro" id="IPR013130">
    <property type="entry name" value="Fe3_Rdtase_TM_dom"/>
</dbReference>
<accession>A0ABR0BJ74</accession>
<reference evidence="13 14" key="1">
    <citation type="journal article" date="2024" name="Microbiol. Resour. Announc.">
        <title>Genome annotations for the ascomycete fungi Trichoderma harzianum, Trichoderma aggressivum, and Purpureocillium lilacinum.</title>
        <authorList>
            <person name="Beijen E.P.W."/>
            <person name="Ohm R.A."/>
        </authorList>
    </citation>
    <scope>NUCLEOTIDE SEQUENCE [LARGE SCALE GENOMIC DNA]</scope>
    <source>
        <strain evidence="13 14">CBS 150709</strain>
    </source>
</reference>
<keyword evidence="9 11" id="KW-0472">Membrane</keyword>
<evidence type="ECO:0000313" key="14">
    <source>
        <dbReference type="Proteomes" id="UP001287286"/>
    </source>
</evidence>
<evidence type="ECO:0000256" key="4">
    <source>
        <dbReference type="ARBA" id="ARBA00022692"/>
    </source>
</evidence>
<dbReference type="Pfam" id="PF08022">
    <property type="entry name" value="FAD_binding_8"/>
    <property type="match status" value="1"/>
</dbReference>
<dbReference type="Gene3D" id="3.40.50.80">
    <property type="entry name" value="Nucleotide-binding domain of ferredoxin-NADP reductase (FNR) module"/>
    <property type="match status" value="1"/>
</dbReference>
<evidence type="ECO:0000259" key="12">
    <source>
        <dbReference type="PROSITE" id="PS51384"/>
    </source>
</evidence>
<feature type="transmembrane region" description="Helical" evidence="11">
    <location>
        <begin position="608"/>
        <end position="630"/>
    </location>
</feature>
<name>A0ABR0BJ74_PURLI</name>
<protein>
    <recommendedName>
        <fullName evidence="12">FAD-binding FR-type domain-containing protein</fullName>
    </recommendedName>
</protein>
<evidence type="ECO:0000256" key="10">
    <source>
        <dbReference type="SAM" id="MobiDB-lite"/>
    </source>
</evidence>
<dbReference type="InterPro" id="IPR017927">
    <property type="entry name" value="FAD-bd_FR_type"/>
</dbReference>
<dbReference type="CDD" id="cd06186">
    <property type="entry name" value="NOX_Duox_like_FAD_NADP"/>
    <property type="match status" value="1"/>
</dbReference>
<feature type="transmembrane region" description="Helical" evidence="11">
    <location>
        <begin position="801"/>
        <end position="822"/>
    </location>
</feature>
<evidence type="ECO:0000256" key="6">
    <source>
        <dbReference type="ARBA" id="ARBA00022989"/>
    </source>
</evidence>
<keyword evidence="3" id="KW-0813">Transport</keyword>
<evidence type="ECO:0000256" key="11">
    <source>
        <dbReference type="SAM" id="Phobius"/>
    </source>
</evidence>
<evidence type="ECO:0000256" key="9">
    <source>
        <dbReference type="ARBA" id="ARBA00023136"/>
    </source>
</evidence>
<comment type="subcellular location">
    <subcellularLocation>
        <location evidence="1">Membrane</location>
        <topology evidence="1">Multi-pass membrane protein</topology>
    </subcellularLocation>
</comment>
<feature type="compositionally biased region" description="Pro residues" evidence="10">
    <location>
        <begin position="91"/>
        <end position="100"/>
    </location>
</feature>